<sequence>MESTWRLALNDLAGLRGKVMERLKLRAIATEEDLHHSSAVLQHVLKMGTGDVAAARGQLAGHIGVTAWGGLILLRSQSADARDAVAGEDYSGSGESDPEEHVEVESRLDHDLSRFEMVQLPAAAAFNDDEARAARLEEENLTLRDRLFLVKRDMTDLRCRLLAIEELCRDLAVEQLCRDRRHHRDGYVVRQPHGERRRPRRHVDDARPASLACRHRYTPCMRQAHGPATYLYTKKCGRSQTLSSKSTNSTNERAMQLMEHLATACKEMGKAWAERWARLGAMQLLNAEASQPHTDTRMTVKNSPLKTTEQQPKLQNKSTRTRNEGTTNAVQGSFDENCAKARTRLKQSQTWEEMPVPLGFSDRFSSACKHDTIEISTPSACEFSANELLPKFLLKNLAIERTGL</sequence>
<dbReference type="PANTHER" id="PTHR34484">
    <property type="entry name" value="OS02G0832600 PROTEIN"/>
    <property type="match status" value="1"/>
</dbReference>
<name>A0A5J9W5Q5_9POAL</name>
<comment type="caution">
    <text evidence="2">The sequence shown here is derived from an EMBL/GenBank/DDBJ whole genome shotgun (WGS) entry which is preliminary data.</text>
</comment>
<protein>
    <submittedName>
        <fullName evidence="2">Uncharacterized protein</fullName>
    </submittedName>
</protein>
<reference evidence="2 3" key="1">
    <citation type="journal article" date="2019" name="Sci. Rep.">
        <title>A high-quality genome of Eragrostis curvula grass provides insights into Poaceae evolution and supports new strategies to enhance forage quality.</title>
        <authorList>
            <person name="Carballo J."/>
            <person name="Santos B.A.C.M."/>
            <person name="Zappacosta D."/>
            <person name="Garbus I."/>
            <person name="Selva J.P."/>
            <person name="Gallo C.A."/>
            <person name="Diaz A."/>
            <person name="Albertini E."/>
            <person name="Caccamo M."/>
            <person name="Echenique V."/>
        </authorList>
    </citation>
    <scope>NUCLEOTIDE SEQUENCE [LARGE SCALE GENOMIC DNA]</scope>
    <source>
        <strain evidence="3">cv. Victoria</strain>
        <tissue evidence="2">Leaf</tissue>
    </source>
</reference>
<gene>
    <name evidence="2" type="ORF">EJB05_09185</name>
</gene>
<accession>A0A5J9W5Q5</accession>
<dbReference type="Proteomes" id="UP000324897">
    <property type="component" value="Unassembled WGS sequence"/>
</dbReference>
<evidence type="ECO:0000313" key="3">
    <source>
        <dbReference type="Proteomes" id="UP000324897"/>
    </source>
</evidence>
<dbReference type="PANTHER" id="PTHR34484:SF1">
    <property type="entry name" value="OS09G0553700 PROTEIN"/>
    <property type="match status" value="1"/>
</dbReference>
<keyword evidence="3" id="KW-1185">Reference proteome</keyword>
<dbReference type="OrthoDB" id="1935617at2759"/>
<dbReference type="AlphaFoldDB" id="A0A5J9W5Q5"/>
<dbReference type="EMBL" id="RWGY01000005">
    <property type="protein sequence ID" value="TVU42764.1"/>
    <property type="molecule type" value="Genomic_DNA"/>
</dbReference>
<proteinExistence type="predicted"/>
<evidence type="ECO:0000313" key="2">
    <source>
        <dbReference type="EMBL" id="TVU42764.1"/>
    </source>
</evidence>
<feature type="region of interest" description="Disordered" evidence="1">
    <location>
        <begin position="288"/>
        <end position="330"/>
    </location>
</feature>
<evidence type="ECO:0000256" key="1">
    <source>
        <dbReference type="SAM" id="MobiDB-lite"/>
    </source>
</evidence>
<feature type="non-terminal residue" evidence="2">
    <location>
        <position position="1"/>
    </location>
</feature>
<dbReference type="Gramene" id="TVU42764">
    <property type="protein sequence ID" value="TVU42764"/>
    <property type="gene ID" value="EJB05_09185"/>
</dbReference>
<organism evidence="2 3">
    <name type="scientific">Eragrostis curvula</name>
    <name type="common">weeping love grass</name>
    <dbReference type="NCBI Taxonomy" id="38414"/>
    <lineage>
        <taxon>Eukaryota</taxon>
        <taxon>Viridiplantae</taxon>
        <taxon>Streptophyta</taxon>
        <taxon>Embryophyta</taxon>
        <taxon>Tracheophyta</taxon>
        <taxon>Spermatophyta</taxon>
        <taxon>Magnoliopsida</taxon>
        <taxon>Liliopsida</taxon>
        <taxon>Poales</taxon>
        <taxon>Poaceae</taxon>
        <taxon>PACMAD clade</taxon>
        <taxon>Chloridoideae</taxon>
        <taxon>Eragrostideae</taxon>
        <taxon>Eragrostidinae</taxon>
        <taxon>Eragrostis</taxon>
    </lineage>
</organism>